<reference evidence="2" key="2">
    <citation type="submission" date="2023-05" db="EMBL/GenBank/DDBJ databases">
        <authorList>
            <consortium name="Lawrence Berkeley National Laboratory"/>
            <person name="Steindorff A."/>
            <person name="Hensen N."/>
            <person name="Bonometti L."/>
            <person name="Westerberg I."/>
            <person name="Brannstrom I.O."/>
            <person name="Guillou S."/>
            <person name="Cros-Aarteil S."/>
            <person name="Calhoun S."/>
            <person name="Haridas S."/>
            <person name="Kuo A."/>
            <person name="Mondo S."/>
            <person name="Pangilinan J."/>
            <person name="Riley R."/>
            <person name="Labutti K."/>
            <person name="Andreopoulos B."/>
            <person name="Lipzen A."/>
            <person name="Chen C."/>
            <person name="Yanf M."/>
            <person name="Daum C."/>
            <person name="Ng V."/>
            <person name="Clum A."/>
            <person name="Ohm R."/>
            <person name="Martin F."/>
            <person name="Silar P."/>
            <person name="Natvig D."/>
            <person name="Lalanne C."/>
            <person name="Gautier V."/>
            <person name="Ament-Velasquez S.L."/>
            <person name="Kruys A."/>
            <person name="Hutchinson M.I."/>
            <person name="Powell A.J."/>
            <person name="Barry K."/>
            <person name="Miller A.N."/>
            <person name="Grigoriev I.V."/>
            <person name="Debuchy R."/>
            <person name="Gladieux P."/>
            <person name="Thoren M.H."/>
            <person name="Johannesson H."/>
        </authorList>
    </citation>
    <scope>NUCLEOTIDE SEQUENCE</scope>
    <source>
        <strain evidence="2">CBS 990.96</strain>
    </source>
</reference>
<organism evidence="2 3">
    <name type="scientific">Podospora fimiseda</name>
    <dbReference type="NCBI Taxonomy" id="252190"/>
    <lineage>
        <taxon>Eukaryota</taxon>
        <taxon>Fungi</taxon>
        <taxon>Dikarya</taxon>
        <taxon>Ascomycota</taxon>
        <taxon>Pezizomycotina</taxon>
        <taxon>Sordariomycetes</taxon>
        <taxon>Sordariomycetidae</taxon>
        <taxon>Sordariales</taxon>
        <taxon>Podosporaceae</taxon>
        <taxon>Podospora</taxon>
    </lineage>
</organism>
<gene>
    <name evidence="2" type="ORF">QBC38DRAFT_468085</name>
</gene>
<protein>
    <recommendedName>
        <fullName evidence="4">Secreted protein</fullName>
    </recommendedName>
</protein>
<dbReference type="AlphaFoldDB" id="A0AAN7H7A6"/>
<name>A0AAN7H7A6_9PEZI</name>
<keyword evidence="1" id="KW-0732">Signal</keyword>
<evidence type="ECO:0000313" key="2">
    <source>
        <dbReference type="EMBL" id="KAK4230854.1"/>
    </source>
</evidence>
<evidence type="ECO:0000313" key="3">
    <source>
        <dbReference type="Proteomes" id="UP001301958"/>
    </source>
</evidence>
<evidence type="ECO:0008006" key="4">
    <source>
        <dbReference type="Google" id="ProtNLM"/>
    </source>
</evidence>
<accession>A0AAN7H7A6</accession>
<proteinExistence type="predicted"/>
<evidence type="ECO:0000256" key="1">
    <source>
        <dbReference type="SAM" id="SignalP"/>
    </source>
</evidence>
<dbReference type="Proteomes" id="UP001301958">
    <property type="component" value="Unassembled WGS sequence"/>
</dbReference>
<comment type="caution">
    <text evidence="2">The sequence shown here is derived from an EMBL/GenBank/DDBJ whole genome shotgun (WGS) entry which is preliminary data.</text>
</comment>
<dbReference type="EMBL" id="MU865296">
    <property type="protein sequence ID" value="KAK4230854.1"/>
    <property type="molecule type" value="Genomic_DNA"/>
</dbReference>
<feature type="non-terminal residue" evidence="2">
    <location>
        <position position="78"/>
    </location>
</feature>
<keyword evidence="3" id="KW-1185">Reference proteome</keyword>
<feature type="signal peptide" evidence="1">
    <location>
        <begin position="1"/>
        <end position="15"/>
    </location>
</feature>
<reference evidence="2" key="1">
    <citation type="journal article" date="2023" name="Mol. Phylogenet. Evol.">
        <title>Genome-scale phylogeny and comparative genomics of the fungal order Sordariales.</title>
        <authorList>
            <person name="Hensen N."/>
            <person name="Bonometti L."/>
            <person name="Westerberg I."/>
            <person name="Brannstrom I.O."/>
            <person name="Guillou S."/>
            <person name="Cros-Aarteil S."/>
            <person name="Calhoun S."/>
            <person name="Haridas S."/>
            <person name="Kuo A."/>
            <person name="Mondo S."/>
            <person name="Pangilinan J."/>
            <person name="Riley R."/>
            <person name="LaButti K."/>
            <person name="Andreopoulos B."/>
            <person name="Lipzen A."/>
            <person name="Chen C."/>
            <person name="Yan M."/>
            <person name="Daum C."/>
            <person name="Ng V."/>
            <person name="Clum A."/>
            <person name="Steindorff A."/>
            <person name="Ohm R.A."/>
            <person name="Martin F."/>
            <person name="Silar P."/>
            <person name="Natvig D.O."/>
            <person name="Lalanne C."/>
            <person name="Gautier V."/>
            <person name="Ament-Velasquez S.L."/>
            <person name="Kruys A."/>
            <person name="Hutchinson M.I."/>
            <person name="Powell A.J."/>
            <person name="Barry K."/>
            <person name="Miller A.N."/>
            <person name="Grigoriev I.V."/>
            <person name="Debuchy R."/>
            <person name="Gladieux P."/>
            <person name="Hiltunen Thoren M."/>
            <person name="Johannesson H."/>
        </authorList>
    </citation>
    <scope>NUCLEOTIDE SEQUENCE</scope>
    <source>
        <strain evidence="2">CBS 990.96</strain>
    </source>
</reference>
<sequence length="78" mass="8650">MFEMMCMCVCDRVLAAVLSLSILSGRVVCVRCWFACFYGLIFSGRTLSDNECVCSGCLCLSVCVLWSSLEVEVISQIF</sequence>
<feature type="chain" id="PRO_5043011381" description="Secreted protein" evidence="1">
    <location>
        <begin position="16"/>
        <end position="78"/>
    </location>
</feature>